<keyword evidence="1" id="KW-1133">Transmembrane helix</keyword>
<evidence type="ECO:0000313" key="3">
    <source>
        <dbReference type="Proteomes" id="UP000191663"/>
    </source>
</evidence>
<proteinExistence type="predicted"/>
<reference evidence="3" key="1">
    <citation type="submission" date="2017-01" db="EMBL/GenBank/DDBJ databases">
        <title>Novel pathways for hydrocarbon cycling and metabolic interdependencies in hydrothermal sediment communities.</title>
        <authorList>
            <person name="Dombrowski N."/>
            <person name="Seitz K."/>
            <person name="Teske A."/>
            <person name="Baker B."/>
        </authorList>
    </citation>
    <scope>NUCLEOTIDE SEQUENCE [LARGE SCALE GENOMIC DNA]</scope>
</reference>
<comment type="caution">
    <text evidence="2">The sequence shown here is derived from an EMBL/GenBank/DDBJ whole genome shotgun (WGS) entry which is preliminary data.</text>
</comment>
<organism evidence="2 3">
    <name type="scientific">candidate division WOR-3 bacterium 4484_100</name>
    <dbReference type="NCBI Taxonomy" id="1936077"/>
    <lineage>
        <taxon>Bacteria</taxon>
        <taxon>Bacteria division WOR-3</taxon>
    </lineage>
</organism>
<keyword evidence="1" id="KW-0472">Membrane</keyword>
<feature type="transmembrane region" description="Helical" evidence="1">
    <location>
        <begin position="6"/>
        <end position="29"/>
    </location>
</feature>
<protein>
    <submittedName>
        <fullName evidence="2">Uncharacterized protein</fullName>
    </submittedName>
</protein>
<name>A0A1V4QDH9_UNCW3</name>
<evidence type="ECO:0000256" key="1">
    <source>
        <dbReference type="SAM" id="Phobius"/>
    </source>
</evidence>
<dbReference type="EMBL" id="MUKB01000132">
    <property type="protein sequence ID" value="OPX17394.1"/>
    <property type="molecule type" value="Genomic_DNA"/>
</dbReference>
<dbReference type="Proteomes" id="UP000191663">
    <property type="component" value="Unassembled WGS sequence"/>
</dbReference>
<keyword evidence="1" id="KW-0812">Transmembrane</keyword>
<gene>
    <name evidence="2" type="ORF">BXT86_06710</name>
</gene>
<evidence type="ECO:0000313" key="2">
    <source>
        <dbReference type="EMBL" id="OPX17394.1"/>
    </source>
</evidence>
<sequence length="61" mass="7417">MPVERRFIVTFFLIALGVVIIIWLISIFIQRADKARREEIIRKRLEEKKKEEEAKEKSVFR</sequence>
<dbReference type="AlphaFoldDB" id="A0A1V4QDH9"/>
<accession>A0A1V4QDH9</accession>